<evidence type="ECO:0000313" key="1">
    <source>
        <dbReference type="EMBL" id="RVW75442.1"/>
    </source>
</evidence>
<dbReference type="Proteomes" id="UP000288805">
    <property type="component" value="Unassembled WGS sequence"/>
</dbReference>
<name>A0A438GTB6_VITVI</name>
<reference evidence="1 2" key="1">
    <citation type="journal article" date="2018" name="PLoS Genet.">
        <title>Population sequencing reveals clonal diversity and ancestral inbreeding in the grapevine cultivar Chardonnay.</title>
        <authorList>
            <person name="Roach M.J."/>
            <person name="Johnson D.L."/>
            <person name="Bohlmann J."/>
            <person name="van Vuuren H.J."/>
            <person name="Jones S.J."/>
            <person name="Pretorius I.S."/>
            <person name="Schmidt S.A."/>
            <person name="Borneman A.R."/>
        </authorList>
    </citation>
    <scope>NUCLEOTIDE SEQUENCE [LARGE SCALE GENOMIC DNA]</scope>
    <source>
        <strain evidence="2">cv. Chardonnay</strain>
        <tissue evidence="1">Leaf</tissue>
    </source>
</reference>
<gene>
    <name evidence="1" type="ORF">CK203_060508</name>
</gene>
<dbReference type="EMBL" id="QGNW01000349">
    <property type="protein sequence ID" value="RVW75442.1"/>
    <property type="molecule type" value="Genomic_DNA"/>
</dbReference>
<comment type="caution">
    <text evidence="1">The sequence shown here is derived from an EMBL/GenBank/DDBJ whole genome shotgun (WGS) entry which is preliminary data.</text>
</comment>
<evidence type="ECO:0000313" key="2">
    <source>
        <dbReference type="Proteomes" id="UP000288805"/>
    </source>
</evidence>
<dbReference type="AlphaFoldDB" id="A0A438GTB6"/>
<accession>A0A438GTB6</accession>
<organism evidence="1 2">
    <name type="scientific">Vitis vinifera</name>
    <name type="common">Grape</name>
    <dbReference type="NCBI Taxonomy" id="29760"/>
    <lineage>
        <taxon>Eukaryota</taxon>
        <taxon>Viridiplantae</taxon>
        <taxon>Streptophyta</taxon>
        <taxon>Embryophyta</taxon>
        <taxon>Tracheophyta</taxon>
        <taxon>Spermatophyta</taxon>
        <taxon>Magnoliopsida</taxon>
        <taxon>eudicotyledons</taxon>
        <taxon>Gunneridae</taxon>
        <taxon>Pentapetalae</taxon>
        <taxon>rosids</taxon>
        <taxon>Vitales</taxon>
        <taxon>Vitaceae</taxon>
        <taxon>Viteae</taxon>
        <taxon>Vitis</taxon>
    </lineage>
</organism>
<sequence>MTGLYEVTQMRMKKVLRDPTPFHEVAGGEGSMNLTPLLCIFSLDPSSIPKSSNLDSASHDLSVPIALRKGAHSCTMHLIAKKPWVTLNAR</sequence>
<protein>
    <submittedName>
        <fullName evidence="1">Uncharacterized protein</fullName>
    </submittedName>
</protein>
<proteinExistence type="predicted"/>